<proteinExistence type="predicted"/>
<dbReference type="AlphaFoldDB" id="A0A4U9VZN0"/>
<evidence type="ECO:0000313" key="1">
    <source>
        <dbReference type="EMBL" id="VTR49474.1"/>
    </source>
</evidence>
<reference evidence="1 2" key="1">
    <citation type="submission" date="2019-05" db="EMBL/GenBank/DDBJ databases">
        <authorList>
            <consortium name="Pathogen Informatics"/>
        </authorList>
    </citation>
    <scope>NUCLEOTIDE SEQUENCE [LARGE SCALE GENOMIC DNA]</scope>
    <source>
        <strain evidence="1 2">NCTC11429</strain>
    </source>
</reference>
<sequence>MRLSEIKEILPTLDHVEFQLENGTFVPEHFHVTEVGQITKKFIDCGGVVREEKAVNFQLWNADDLEHRLKPGKLLHIINLSEEKLGIEDAEIEVEYQSETIGKYSLEYNGKTFVLKNKTTACLAQDACGIPSGKAKTDLRNLTVVSSSSSCCTPGSGCC</sequence>
<dbReference type="KEGG" id="stha:NCTC11429_03893"/>
<name>A0A4U9VZN0_9SPHI</name>
<organism evidence="1 2">
    <name type="scientific">Sphingobacterium thalpophilum</name>
    <dbReference type="NCBI Taxonomy" id="259"/>
    <lineage>
        <taxon>Bacteria</taxon>
        <taxon>Pseudomonadati</taxon>
        <taxon>Bacteroidota</taxon>
        <taxon>Sphingobacteriia</taxon>
        <taxon>Sphingobacteriales</taxon>
        <taxon>Sphingobacteriaceae</taxon>
        <taxon>Sphingobacterium</taxon>
    </lineage>
</organism>
<dbReference type="EMBL" id="LR590484">
    <property type="protein sequence ID" value="VTR49474.1"/>
    <property type="molecule type" value="Genomic_DNA"/>
</dbReference>
<dbReference type="Pfam" id="PF20001">
    <property type="entry name" value="DUF6428"/>
    <property type="match status" value="1"/>
</dbReference>
<dbReference type="STRING" id="1123265.GCA_000686625_04258"/>
<dbReference type="RefSeq" id="WP_028070897.1">
    <property type="nucleotide sequence ID" value="NZ_LR590484.1"/>
</dbReference>
<dbReference type="Proteomes" id="UP000308196">
    <property type="component" value="Chromosome"/>
</dbReference>
<dbReference type="GeneID" id="78464522"/>
<accession>A0A4U9VZN0</accession>
<dbReference type="InterPro" id="IPR045534">
    <property type="entry name" value="DUF6428"/>
</dbReference>
<gene>
    <name evidence="1" type="ORF">NCTC11429_03893</name>
</gene>
<protein>
    <submittedName>
        <fullName evidence="1">Uncharacterized protein</fullName>
    </submittedName>
</protein>
<evidence type="ECO:0000313" key="2">
    <source>
        <dbReference type="Proteomes" id="UP000308196"/>
    </source>
</evidence>